<dbReference type="Proteomes" id="UP000198510">
    <property type="component" value="Unassembled WGS sequence"/>
</dbReference>
<evidence type="ECO:0000256" key="2">
    <source>
        <dbReference type="SAM" id="SignalP"/>
    </source>
</evidence>
<sequence length="333" mass="36648">MNTLYARLFGAWAGSCLTLLCLAGTATAQTYPDTILIHLPDRAQLQLAVPNAGKLDAIESLNALLQRLEQDLAPVQDSLVDPHRVTVVRYVHGTEGRQLTVQNTTEAGYEVRYDARGTLAAQQRQADTVYFPVGGAGPARLTLPSVTRLADVIAADPDARLREVVAKAHPRFQQTVTYNPDAAEPVQTHFKHTDQLEITGGAGVGVVRDKLVPDLALNFAFRFSKKAQPSAHYFAVSPSLHYFFARQPEGNYKMDVNTFVSVAYARRFPQSIVGLGAGYLVRNKGDYFGDNTIKLFGWLGGVEKNYRVYPELIITDNFKTVFPGIRFGIGIHP</sequence>
<dbReference type="STRING" id="1075417.SAMN05421823_110124"/>
<accession>A0A1G9QCI8</accession>
<feature type="chain" id="PRO_5011770426" description="Outer membrane protein beta-barrel domain-containing protein" evidence="2">
    <location>
        <begin position="29"/>
        <end position="333"/>
    </location>
</feature>
<dbReference type="AlphaFoldDB" id="A0A1G9QCI8"/>
<dbReference type="RefSeq" id="WP_089686166.1">
    <property type="nucleotide sequence ID" value="NZ_FNFO01000010.1"/>
</dbReference>
<evidence type="ECO:0000313" key="3">
    <source>
        <dbReference type="EMBL" id="SDM08772.1"/>
    </source>
</evidence>
<evidence type="ECO:0000313" key="4">
    <source>
        <dbReference type="Proteomes" id="UP000198510"/>
    </source>
</evidence>
<gene>
    <name evidence="3" type="ORF">SAMN05421823_110124</name>
</gene>
<name>A0A1G9QCI8_9BACT</name>
<evidence type="ECO:0000256" key="1">
    <source>
        <dbReference type="SAM" id="Coils"/>
    </source>
</evidence>
<organism evidence="3 4">
    <name type="scientific">Catalinimonas alkaloidigena</name>
    <dbReference type="NCBI Taxonomy" id="1075417"/>
    <lineage>
        <taxon>Bacteria</taxon>
        <taxon>Pseudomonadati</taxon>
        <taxon>Bacteroidota</taxon>
        <taxon>Cytophagia</taxon>
        <taxon>Cytophagales</taxon>
        <taxon>Catalimonadaceae</taxon>
        <taxon>Catalinimonas</taxon>
    </lineage>
</organism>
<feature type="signal peptide" evidence="2">
    <location>
        <begin position="1"/>
        <end position="28"/>
    </location>
</feature>
<reference evidence="3 4" key="1">
    <citation type="submission" date="2016-10" db="EMBL/GenBank/DDBJ databases">
        <authorList>
            <person name="de Groot N.N."/>
        </authorList>
    </citation>
    <scope>NUCLEOTIDE SEQUENCE [LARGE SCALE GENOMIC DNA]</scope>
    <source>
        <strain evidence="3 4">DSM 25186</strain>
    </source>
</reference>
<keyword evidence="1" id="KW-0175">Coiled coil</keyword>
<keyword evidence="2" id="KW-0732">Signal</keyword>
<dbReference type="EMBL" id="FNFO01000010">
    <property type="protein sequence ID" value="SDM08772.1"/>
    <property type="molecule type" value="Genomic_DNA"/>
</dbReference>
<evidence type="ECO:0008006" key="5">
    <source>
        <dbReference type="Google" id="ProtNLM"/>
    </source>
</evidence>
<proteinExistence type="predicted"/>
<protein>
    <recommendedName>
        <fullName evidence="5">Outer membrane protein beta-barrel domain-containing protein</fullName>
    </recommendedName>
</protein>
<keyword evidence="4" id="KW-1185">Reference proteome</keyword>
<dbReference type="OrthoDB" id="664859at2"/>
<feature type="coiled-coil region" evidence="1">
    <location>
        <begin position="51"/>
        <end position="78"/>
    </location>
</feature>